<dbReference type="Proteomes" id="UP001432027">
    <property type="component" value="Unassembled WGS sequence"/>
</dbReference>
<evidence type="ECO:0000313" key="3">
    <source>
        <dbReference type="Proteomes" id="UP001432027"/>
    </source>
</evidence>
<proteinExistence type="predicted"/>
<feature type="non-terminal residue" evidence="2">
    <location>
        <position position="1"/>
    </location>
</feature>
<reference evidence="2" key="1">
    <citation type="submission" date="2023-10" db="EMBL/GenBank/DDBJ databases">
        <title>Genome assembly of Pristionchus species.</title>
        <authorList>
            <person name="Yoshida K."/>
            <person name="Sommer R.J."/>
        </authorList>
    </citation>
    <scope>NUCLEOTIDE SEQUENCE</scope>
    <source>
        <strain evidence="2">RS0144</strain>
    </source>
</reference>
<feature type="compositionally biased region" description="Polar residues" evidence="1">
    <location>
        <begin position="376"/>
        <end position="395"/>
    </location>
</feature>
<feature type="compositionally biased region" description="Low complexity" evidence="1">
    <location>
        <begin position="405"/>
        <end position="422"/>
    </location>
</feature>
<name>A0AAV5SYE5_9BILA</name>
<organism evidence="2 3">
    <name type="scientific">Pristionchus entomophagus</name>
    <dbReference type="NCBI Taxonomy" id="358040"/>
    <lineage>
        <taxon>Eukaryota</taxon>
        <taxon>Metazoa</taxon>
        <taxon>Ecdysozoa</taxon>
        <taxon>Nematoda</taxon>
        <taxon>Chromadorea</taxon>
        <taxon>Rhabditida</taxon>
        <taxon>Rhabditina</taxon>
        <taxon>Diplogasteromorpha</taxon>
        <taxon>Diplogasteroidea</taxon>
        <taxon>Neodiplogasteridae</taxon>
        <taxon>Pristionchus</taxon>
    </lineage>
</organism>
<feature type="region of interest" description="Disordered" evidence="1">
    <location>
        <begin position="376"/>
        <end position="430"/>
    </location>
</feature>
<sequence length="430" mass="47492">SSLLDAAKCGKCKISQFRWIVEAVEEKKKKKMLASEVVRARVHSLNSSSDGIVLPRNKEIDDIPPLDPIHSTTMEPNWRSSEALVSPPYTLTPSLSPPIPSLLSLSIDEPIQLEGRRKEIKLPESTDEGPKMELSYAYLSEENGQEADESREVQEMSLGSEDEERRDKRGPVACEKTEDVIAEESVNSMLYEDDEMHVNPSGEIEQDPPSDLVSTHVMAVDASDVIIEESENPVDGKEDVVVEEAVEEEEKLDISVPKIDPVANSDSDNMEIEKSESMIEPVFNEDATRTAIVTIETQSSIDYESDIECPVFSEDKEETADDLDSDDLLSGEEDQWISVGPRPLSRLSIVSDAESAEEEEDDVVRDIIDRMVEACSTPSPTISLENEDTVSSRGITSDEETINYDYASDSSSVSCESSDTVVGEGRGYGR</sequence>
<keyword evidence="3" id="KW-1185">Reference proteome</keyword>
<dbReference type="EMBL" id="BTSX01000002">
    <property type="protein sequence ID" value="GMS85648.1"/>
    <property type="molecule type" value="Genomic_DNA"/>
</dbReference>
<evidence type="ECO:0000256" key="1">
    <source>
        <dbReference type="SAM" id="MobiDB-lite"/>
    </source>
</evidence>
<dbReference type="AlphaFoldDB" id="A0AAV5SYE5"/>
<protein>
    <submittedName>
        <fullName evidence="2">Uncharacterized protein</fullName>
    </submittedName>
</protein>
<accession>A0AAV5SYE5</accession>
<feature type="region of interest" description="Disordered" evidence="1">
    <location>
        <begin position="247"/>
        <end position="268"/>
    </location>
</feature>
<feature type="non-terminal residue" evidence="2">
    <location>
        <position position="430"/>
    </location>
</feature>
<feature type="region of interest" description="Disordered" evidence="1">
    <location>
        <begin position="142"/>
        <end position="171"/>
    </location>
</feature>
<evidence type="ECO:0000313" key="2">
    <source>
        <dbReference type="EMBL" id="GMS85648.1"/>
    </source>
</evidence>
<comment type="caution">
    <text evidence="2">The sequence shown here is derived from an EMBL/GenBank/DDBJ whole genome shotgun (WGS) entry which is preliminary data.</text>
</comment>
<gene>
    <name evidence="2" type="ORF">PENTCL1PPCAC_7823</name>
</gene>